<keyword evidence="5" id="KW-1185">Reference proteome</keyword>
<feature type="chain" id="PRO_5036309323" description="PEP-CTERM protein-sorting domain-containing protein" evidence="2">
    <location>
        <begin position="20"/>
        <end position="84"/>
    </location>
</feature>
<accession>A0A1M6F5C3</accession>
<reference evidence="4 5" key="1">
    <citation type="submission" date="2016-11" db="EMBL/GenBank/DDBJ databases">
        <authorList>
            <person name="Jaros S."/>
            <person name="Januszkiewicz K."/>
            <person name="Wedrychowicz H."/>
        </authorList>
    </citation>
    <scope>NUCLEOTIDE SEQUENCE [LARGE SCALE GENOMIC DNA]</scope>
    <source>
        <strain evidence="4 5">DSM 25479</strain>
    </source>
</reference>
<evidence type="ECO:0000313" key="5">
    <source>
        <dbReference type="Proteomes" id="UP000184335"/>
    </source>
</evidence>
<dbReference type="AlphaFoldDB" id="A0A1M6F5C3"/>
<evidence type="ECO:0000256" key="1">
    <source>
        <dbReference type="SAM" id="MobiDB-lite"/>
    </source>
</evidence>
<protein>
    <recommendedName>
        <fullName evidence="7">PEP-CTERM protein-sorting domain-containing protein</fullName>
    </recommendedName>
</protein>
<feature type="signal peptide" evidence="2">
    <location>
        <begin position="1"/>
        <end position="19"/>
    </location>
</feature>
<evidence type="ECO:0008006" key="7">
    <source>
        <dbReference type="Google" id="ProtNLM"/>
    </source>
</evidence>
<organism evidence="4 5">
    <name type="scientific">Cruoricaptor ignavus</name>
    <dbReference type="NCBI Taxonomy" id="1118202"/>
    <lineage>
        <taxon>Bacteria</taxon>
        <taxon>Pseudomonadati</taxon>
        <taxon>Bacteroidota</taxon>
        <taxon>Flavobacteriia</taxon>
        <taxon>Flavobacteriales</taxon>
        <taxon>Weeksellaceae</taxon>
        <taxon>Cruoricaptor</taxon>
    </lineage>
</organism>
<name>A0A1M6F5C3_9FLAO</name>
<dbReference type="Proteomes" id="UP000593605">
    <property type="component" value="Chromosome"/>
</dbReference>
<evidence type="ECO:0000313" key="4">
    <source>
        <dbReference type="EMBL" id="SHI92873.1"/>
    </source>
</evidence>
<feature type="region of interest" description="Disordered" evidence="1">
    <location>
        <begin position="29"/>
        <end position="52"/>
    </location>
</feature>
<dbReference type="EMBL" id="FQYI01000006">
    <property type="protein sequence ID" value="SHI92873.1"/>
    <property type="molecule type" value="Genomic_DNA"/>
</dbReference>
<evidence type="ECO:0000256" key="2">
    <source>
        <dbReference type="SAM" id="SignalP"/>
    </source>
</evidence>
<dbReference type="RefSeq" id="WP_143154068.1">
    <property type="nucleotide sequence ID" value="NZ_CP063145.1"/>
</dbReference>
<dbReference type="Proteomes" id="UP000184335">
    <property type="component" value="Unassembled WGS sequence"/>
</dbReference>
<gene>
    <name evidence="3" type="ORF">IMZ16_09045</name>
    <name evidence="4" type="ORF">SAMN05443429_106109</name>
</gene>
<dbReference type="EMBL" id="CP063145">
    <property type="protein sequence ID" value="QOR73646.1"/>
    <property type="molecule type" value="Genomic_DNA"/>
</dbReference>
<keyword evidence="2" id="KW-0732">Signal</keyword>
<dbReference type="KEGG" id="civ:IMZ16_09045"/>
<sequence>MKKILATLMLVAGLGSSYAGEPNIYENNTERANSINPGHDGVFFGDDDPEPNVPPSPINDYLPVLIIAGVALAAYMGRKQSAKA</sequence>
<proteinExistence type="predicted"/>
<evidence type="ECO:0000313" key="6">
    <source>
        <dbReference type="Proteomes" id="UP000593605"/>
    </source>
</evidence>
<reference evidence="3 6" key="2">
    <citation type="submission" date="2020-10" db="EMBL/GenBank/DDBJ databases">
        <title>Complete genome of Cruoricapor ignavus strain M1214 isolated from the blood culture of a febrile patient.</title>
        <authorList>
            <person name="Guglielmino C.J.D."/>
        </authorList>
    </citation>
    <scope>NUCLEOTIDE SEQUENCE [LARGE SCALE GENOMIC DNA]</scope>
    <source>
        <strain evidence="3 6">M1214</strain>
    </source>
</reference>
<evidence type="ECO:0000313" key="3">
    <source>
        <dbReference type="EMBL" id="QOR73646.1"/>
    </source>
</evidence>